<proteinExistence type="predicted"/>
<name>A0ABV8MLN8_9NEIS</name>
<dbReference type="SUPFAM" id="SSF46689">
    <property type="entry name" value="Homeodomain-like"/>
    <property type="match status" value="1"/>
</dbReference>
<dbReference type="Pfam" id="PF20240">
    <property type="entry name" value="DUF6597"/>
    <property type="match status" value="1"/>
</dbReference>
<keyword evidence="5" id="KW-1185">Reference proteome</keyword>
<evidence type="ECO:0000313" key="4">
    <source>
        <dbReference type="EMBL" id="MFC4159077.1"/>
    </source>
</evidence>
<protein>
    <submittedName>
        <fullName evidence="4">Helix-turn-helix domain-containing protein</fullName>
    </submittedName>
</protein>
<comment type="caution">
    <text evidence="4">The sequence shown here is derived from an EMBL/GenBank/DDBJ whole genome shotgun (WGS) entry which is preliminary data.</text>
</comment>
<sequence>MSTSLPSSDSRGRVAGTHAAFVVPSMPLASCIRCYVVRNTLKAAPMSPWQRFNHFAALPYATITWFFQGECESLWIGEKPLDFRFTPIFFCGPFSQPMTSYNPGPVDALTISLMPGAIHLLTGLDVAAYTDRLVPVEEIFDDAWQAMAKSVYEAPDQASRIARIEAFLEPLWQAARTRNGLRATWFQDCLNGLSIRAVNSDWSRSVRQLERRIRTWTGLPMVRLRSLQRSEDGFFGAVAAHQANRLSWAEVAAETGFADQAHFCRETRRVTGVSPTELVRKMLTEESYWPYRIFAGDDV</sequence>
<dbReference type="RefSeq" id="WP_378162443.1">
    <property type="nucleotide sequence ID" value="NZ_JBHSBU010000001.1"/>
</dbReference>
<dbReference type="InterPro" id="IPR018060">
    <property type="entry name" value="HTH_AraC"/>
</dbReference>
<dbReference type="InterPro" id="IPR009057">
    <property type="entry name" value="Homeodomain-like_sf"/>
</dbReference>
<dbReference type="PROSITE" id="PS01124">
    <property type="entry name" value="HTH_ARAC_FAMILY_2"/>
    <property type="match status" value="1"/>
</dbReference>
<organism evidence="4 5">
    <name type="scientific">Chitinimonas lacunae</name>
    <dbReference type="NCBI Taxonomy" id="1963018"/>
    <lineage>
        <taxon>Bacteria</taxon>
        <taxon>Pseudomonadati</taxon>
        <taxon>Pseudomonadota</taxon>
        <taxon>Betaproteobacteria</taxon>
        <taxon>Neisseriales</taxon>
        <taxon>Chitinibacteraceae</taxon>
        <taxon>Chitinimonas</taxon>
    </lineage>
</organism>
<keyword evidence="1" id="KW-0805">Transcription regulation</keyword>
<evidence type="ECO:0000256" key="2">
    <source>
        <dbReference type="ARBA" id="ARBA00023163"/>
    </source>
</evidence>
<evidence type="ECO:0000256" key="1">
    <source>
        <dbReference type="ARBA" id="ARBA00023015"/>
    </source>
</evidence>
<evidence type="ECO:0000259" key="3">
    <source>
        <dbReference type="PROSITE" id="PS01124"/>
    </source>
</evidence>
<reference evidence="5" key="1">
    <citation type="journal article" date="2019" name="Int. J. Syst. Evol. Microbiol.">
        <title>The Global Catalogue of Microorganisms (GCM) 10K type strain sequencing project: providing services to taxonomists for standard genome sequencing and annotation.</title>
        <authorList>
            <consortium name="The Broad Institute Genomics Platform"/>
            <consortium name="The Broad Institute Genome Sequencing Center for Infectious Disease"/>
            <person name="Wu L."/>
            <person name="Ma J."/>
        </authorList>
    </citation>
    <scope>NUCLEOTIDE SEQUENCE [LARGE SCALE GENOMIC DNA]</scope>
    <source>
        <strain evidence="5">LMG 29894</strain>
    </source>
</reference>
<dbReference type="EMBL" id="JBHSBU010000001">
    <property type="protein sequence ID" value="MFC4159077.1"/>
    <property type="molecule type" value="Genomic_DNA"/>
</dbReference>
<dbReference type="Proteomes" id="UP001595791">
    <property type="component" value="Unassembled WGS sequence"/>
</dbReference>
<feature type="domain" description="HTH araC/xylS-type" evidence="3">
    <location>
        <begin position="175"/>
        <end position="281"/>
    </location>
</feature>
<dbReference type="InterPro" id="IPR046532">
    <property type="entry name" value="DUF6597"/>
</dbReference>
<dbReference type="SMART" id="SM00342">
    <property type="entry name" value="HTH_ARAC"/>
    <property type="match status" value="1"/>
</dbReference>
<dbReference type="Gene3D" id="1.10.10.60">
    <property type="entry name" value="Homeodomain-like"/>
    <property type="match status" value="1"/>
</dbReference>
<dbReference type="Pfam" id="PF12833">
    <property type="entry name" value="HTH_18"/>
    <property type="match status" value="1"/>
</dbReference>
<evidence type="ECO:0000313" key="5">
    <source>
        <dbReference type="Proteomes" id="UP001595791"/>
    </source>
</evidence>
<keyword evidence="2" id="KW-0804">Transcription</keyword>
<accession>A0ABV8MLN8</accession>
<gene>
    <name evidence="4" type="ORF">ACFOW7_06875</name>
</gene>